<dbReference type="PANTHER" id="PTHR36985">
    <property type="entry name" value="TRANSLOCATION AND ASSEMBLY MODULE SUBUNIT TAMB"/>
    <property type="match status" value="1"/>
</dbReference>
<evidence type="ECO:0000313" key="7">
    <source>
        <dbReference type="Proteomes" id="UP000541109"/>
    </source>
</evidence>
<evidence type="ECO:0000256" key="3">
    <source>
        <dbReference type="ARBA" id="ARBA00022989"/>
    </source>
</evidence>
<comment type="caution">
    <text evidence="6">The sequence shown here is derived from an EMBL/GenBank/DDBJ whole genome shotgun (WGS) entry which is preliminary data.</text>
</comment>
<dbReference type="EMBL" id="JACFXV010000030">
    <property type="protein sequence ID" value="MBA5775814.1"/>
    <property type="molecule type" value="Genomic_DNA"/>
</dbReference>
<keyword evidence="2" id="KW-0812">Transmembrane</keyword>
<dbReference type="GO" id="GO:0005886">
    <property type="term" value="C:plasma membrane"/>
    <property type="evidence" value="ECO:0007669"/>
    <property type="project" value="InterPro"/>
</dbReference>
<comment type="subcellular location">
    <subcellularLocation>
        <location evidence="1">Membrane</location>
        <topology evidence="1">Single-pass membrane protein</topology>
    </subcellularLocation>
</comment>
<reference evidence="6 7" key="1">
    <citation type="submission" date="2020-07" db="EMBL/GenBank/DDBJ databases">
        <title>Stappia sp., F7233, whole genome shotgun sequencing project.</title>
        <authorList>
            <person name="Jiang S."/>
            <person name="Liu Z.W."/>
            <person name="Du Z.J."/>
        </authorList>
    </citation>
    <scope>NUCLEOTIDE SEQUENCE [LARGE SCALE GENOMIC DNA]</scope>
    <source>
        <strain evidence="6 7">F7233</strain>
    </source>
</reference>
<evidence type="ECO:0000256" key="1">
    <source>
        <dbReference type="ARBA" id="ARBA00004167"/>
    </source>
</evidence>
<evidence type="ECO:0000256" key="4">
    <source>
        <dbReference type="ARBA" id="ARBA00023136"/>
    </source>
</evidence>
<keyword evidence="7" id="KW-1185">Reference proteome</keyword>
<dbReference type="InterPro" id="IPR007452">
    <property type="entry name" value="TamB_C"/>
</dbReference>
<evidence type="ECO:0000256" key="2">
    <source>
        <dbReference type="ARBA" id="ARBA00022692"/>
    </source>
</evidence>
<dbReference type="GO" id="GO:0009306">
    <property type="term" value="P:protein secretion"/>
    <property type="evidence" value="ECO:0007669"/>
    <property type="project" value="InterPro"/>
</dbReference>
<accession>A0A839A9U7</accession>
<gene>
    <name evidence="6" type="ORF">H2509_01595</name>
</gene>
<organism evidence="6 7">
    <name type="scientific">Stappia albiluteola</name>
    <dbReference type="NCBI Taxonomy" id="2758565"/>
    <lineage>
        <taxon>Bacteria</taxon>
        <taxon>Pseudomonadati</taxon>
        <taxon>Pseudomonadota</taxon>
        <taxon>Alphaproteobacteria</taxon>
        <taxon>Hyphomicrobiales</taxon>
        <taxon>Stappiaceae</taxon>
        <taxon>Stappia</taxon>
    </lineage>
</organism>
<proteinExistence type="predicted"/>
<dbReference type="Pfam" id="PF04357">
    <property type="entry name" value="TamB"/>
    <property type="match status" value="1"/>
</dbReference>
<evidence type="ECO:0000313" key="6">
    <source>
        <dbReference type="EMBL" id="MBA5775814.1"/>
    </source>
</evidence>
<evidence type="ECO:0000259" key="5">
    <source>
        <dbReference type="Pfam" id="PF04357"/>
    </source>
</evidence>
<sequence length="1448" mass="147009">MRILRRLLKGTSIALLGIATLALALFASLQTDPGRNLLAAAINHFGSTPSAGITVRDVRIGWDLNASVGALALSDAGGVWLEADNLSVDWEPAALLNRMVRIKAVRLETLDVKRRPQPAPNEVESEASESGGITLIPLEVGELAIRDIILQTPVVGAPLQLTASGSFAMTKKPAAIDGSLAVTRTDGEAGSLSAEGRFLPQEGRLAFDLALEEPRGGLAARLLEIEDLPAIDFKLTGDGPLDNWAAQLALSLDGRQTVSGDARLASEADGYRLAASLDGELSPLAPPLMEAFLAGRTSLSLLADLDQAFAPKSGKLSLSTATLDLDAEGEGDLPSGRVSADVDLKLSAGDNALIALDLADRRVTIGDTTLKATLSGTLEAADWTLDLDARNPGTAEASLAALTLQASGKGASLDGADVKSPFDLALRATDIATRLEPLQPLDGNLDLTTTGRLDSSEMLVELGQTTLSLARERLTLSQARLTPDAVTANGAVSLPDLSRFAQIARQPLGGAVEGTFSLSGDPKALSVSGSADLSASALKTGVAQADRLLAGTTRLSAAGSYAPASGVAIERLGVTGTDLSLTANGNTDFETLDGMADLTLGALSRLDPRVKGSISATASLSGAINALAIKADITSDELELEGKALKDLEVSADLVADRSAPSADVELAGTMDGKPLVGSVKLKSEGDGFTADALSLAVGANRIDGNLLAQDITALPAGLTGNLKIDAPDLADIGPLLLTEISGSLKGTVSIAPENGIPVIRSDVDGEAIAAKGVTIGSARVQATVFDPLGELRAEGAVSAKDIASGGTTVETLALTAKNQGPRTDITLDARLAGSAGKDGISAAGAIVSGADRIDISLDALDGTWQGLKTGLAEPARIRVSGGSATFEAFSLQLGSGTVAVSGTAGETLDLNATVNAVPLAIANPFAGNLDLSGTASGRARATGAASNPAADWQIELASVSAAPLRSNGIPPLSVSSKGTLKGKTVDQTTVVSGPGGMQLTAAGTANLGSPISVDMTVKGRVPAEIAREKLTLSGLSGSGAAIVDARVNGPLTGLRFSGTVTPEGLQVTVLSSGLTVTDFTGNIAITNDGIELRQIRARLAGGGTLAASGTVGLTGGMPAAISVTLDDGHYMDGSTISAVLNAALDLTGPLADPARGARLAGSVSIERADINIPERLPGAISPVAVRHVNAPPRVARQVAALRRDEGDGAGGGGTAPIALDVTVSAPGKIFVRGRGLDAELGGTLRLVGTTNDPQAIGGFNLIRGRMRILSRTLDFSKGVVTFTGSLMPRIDFEATTTTSQASVVIAVRGEAEAPEVTLSSSPSLPQDEILANLLFDQSISNLSPGQIAQLAASVATLTGGRGGGPLGKLRESLGLDTIDVTDGGKDGPSVAVGKYINDNIYLGFTQGTSGASSRVTVDIDVSKNLKLRGEIGADGESKTGIFFEREY</sequence>
<protein>
    <submittedName>
        <fullName evidence="6">Translocation/assembly module TamB domain-containing protein</fullName>
    </submittedName>
</protein>
<dbReference type="Proteomes" id="UP000541109">
    <property type="component" value="Unassembled WGS sequence"/>
</dbReference>
<name>A0A839A9U7_9HYPH</name>
<keyword evidence="3" id="KW-1133">Transmembrane helix</keyword>
<dbReference type="PANTHER" id="PTHR36985:SF1">
    <property type="entry name" value="TRANSLOCATION AND ASSEMBLY MODULE SUBUNIT TAMB"/>
    <property type="match status" value="1"/>
</dbReference>
<keyword evidence="4" id="KW-0472">Membrane</keyword>
<dbReference type="RefSeq" id="WP_182161628.1">
    <property type="nucleotide sequence ID" value="NZ_JACFXV010000030.1"/>
</dbReference>
<feature type="domain" description="Translocation and assembly module TamB C-terminal" evidence="5">
    <location>
        <begin position="1095"/>
        <end position="1448"/>
    </location>
</feature>